<comment type="subcellular location">
    <subcellularLocation>
        <location evidence="1">Cell inner membrane</location>
        <topology evidence="1">Peripheral membrane protein</topology>
    </subcellularLocation>
</comment>
<dbReference type="CDD" id="cd03257">
    <property type="entry name" value="ABC_NikE_OppD_transporters"/>
    <property type="match status" value="2"/>
</dbReference>
<dbReference type="FunFam" id="3.40.50.300:FF:000016">
    <property type="entry name" value="Oligopeptide ABC transporter ATP-binding component"/>
    <property type="match status" value="2"/>
</dbReference>
<evidence type="ECO:0000256" key="2">
    <source>
        <dbReference type="ARBA" id="ARBA00005417"/>
    </source>
</evidence>
<feature type="domain" description="ABC transporter" evidence="9">
    <location>
        <begin position="7"/>
        <end position="263"/>
    </location>
</feature>
<protein>
    <submittedName>
        <fullName evidence="10">ABC transporter ATP-binding protein</fullName>
    </submittedName>
</protein>
<dbReference type="EMBL" id="QPMK01000003">
    <property type="protein sequence ID" value="RDD67070.1"/>
    <property type="molecule type" value="Genomic_DNA"/>
</dbReference>
<dbReference type="GO" id="GO:0016887">
    <property type="term" value="F:ATP hydrolysis activity"/>
    <property type="evidence" value="ECO:0007669"/>
    <property type="project" value="InterPro"/>
</dbReference>
<dbReference type="InterPro" id="IPR027417">
    <property type="entry name" value="P-loop_NTPase"/>
</dbReference>
<dbReference type="NCBIfam" id="NF007739">
    <property type="entry name" value="PRK10419.1"/>
    <property type="match status" value="2"/>
</dbReference>
<dbReference type="RefSeq" id="WP_114509819.1">
    <property type="nucleotide sequence ID" value="NZ_QPMK01000003.1"/>
</dbReference>
<comment type="similarity">
    <text evidence="2">Belongs to the ABC transporter superfamily.</text>
</comment>
<dbReference type="PANTHER" id="PTHR43297:SF2">
    <property type="entry name" value="DIPEPTIDE TRANSPORT ATP-BINDING PROTEIN DPPD"/>
    <property type="match status" value="1"/>
</dbReference>
<dbReference type="NCBIfam" id="NF008453">
    <property type="entry name" value="PRK11308.1"/>
    <property type="match status" value="2"/>
</dbReference>
<dbReference type="GO" id="GO:0005524">
    <property type="term" value="F:ATP binding"/>
    <property type="evidence" value="ECO:0007669"/>
    <property type="project" value="UniProtKB-KW"/>
</dbReference>
<organism evidence="10 11">
    <name type="scientific">Thalassococcus profundi</name>
    <dbReference type="NCBI Taxonomy" id="2282382"/>
    <lineage>
        <taxon>Bacteria</taxon>
        <taxon>Pseudomonadati</taxon>
        <taxon>Pseudomonadota</taxon>
        <taxon>Alphaproteobacteria</taxon>
        <taxon>Rhodobacterales</taxon>
        <taxon>Roseobacteraceae</taxon>
        <taxon>Thalassococcus</taxon>
    </lineage>
</organism>
<evidence type="ECO:0000256" key="7">
    <source>
        <dbReference type="ARBA" id="ARBA00023136"/>
    </source>
</evidence>
<reference evidence="10 11" key="1">
    <citation type="submission" date="2018-07" db="EMBL/GenBank/DDBJ databases">
        <title>Thalassococcus profundi sp. nov., a marine bacterium isolated from deep seawater of Okinawa Trough.</title>
        <authorList>
            <person name="Yu M."/>
        </authorList>
    </citation>
    <scope>NUCLEOTIDE SEQUENCE [LARGE SCALE GENOMIC DNA]</scope>
    <source>
        <strain evidence="10 11">WRAS1</strain>
    </source>
</reference>
<keyword evidence="6 10" id="KW-0067">ATP-binding</keyword>
<keyword evidence="11" id="KW-1185">Reference proteome</keyword>
<keyword evidence="7" id="KW-0472">Membrane</keyword>
<gene>
    <name evidence="10" type="ORF">DU478_04825</name>
</gene>
<dbReference type="SMART" id="SM00382">
    <property type="entry name" value="AAA"/>
    <property type="match status" value="2"/>
</dbReference>
<dbReference type="InterPro" id="IPR003439">
    <property type="entry name" value="ABC_transporter-like_ATP-bd"/>
</dbReference>
<dbReference type="SUPFAM" id="SSF52540">
    <property type="entry name" value="P-loop containing nucleoside triphosphate hydrolases"/>
    <property type="match status" value="2"/>
</dbReference>
<evidence type="ECO:0000259" key="9">
    <source>
        <dbReference type="PROSITE" id="PS50893"/>
    </source>
</evidence>
<keyword evidence="5" id="KW-0547">Nucleotide-binding</keyword>
<sequence>MLDHAITRIENLRVEFETKAGTVVGVEDVSFEIGPGETVCVVGESGSGKSVSSLSLMRLIEFGGGDIAGGRLLFDRKEGGEINLADVDQDLMRTIRGNEIGMIFQEPMTALNPVFTVGRQLTEGLRVHRGMDRDAAEARALELLREVRIPEPERRLKQYPHELSGGMRQRVVIAMALACKPRLLIADEPTTALDVTIQAEILALIDRLKRETGTAVMFITHDMAVVAQMADRVVVMFRGNKVEEGTAEEIFENPQHPYTRALLAAVPKLGEMRGKPLPEPMKLLGKDAVTPKPIPGTDEVLLKVRNLTTRFPVKGGFFRRTIANVHAVEDLSFDINKGQTLSLVGESGCGKSTAGRSILRLVEPMSGSIELGGKDIVALNPRDLRTARLDMQMIFQDPFASLNPQMNLSDQVAEPMRNFGTLKGKEMEDRIAMLFDRVELPRSFLRRYPHELSGGQRQRVAIARALALNPKLIIADEAVSALDVSVQAQVVNLMMELQAELGLSFLFISHDMAVVERVSHHVGVMYLGRIVELGPRAAVFEDPQHPYTQALMKAVPIADPRKRKSEKDLNFKPIPSPIHEVGYEPGPSEYDEVTPGHYVLTSDSGY</sequence>
<dbReference type="Pfam" id="PF00005">
    <property type="entry name" value="ABC_tran"/>
    <property type="match status" value="2"/>
</dbReference>
<comment type="caution">
    <text evidence="10">The sequence shown here is derived from an EMBL/GenBank/DDBJ whole genome shotgun (WGS) entry which is preliminary data.</text>
</comment>
<dbReference type="GO" id="GO:0005886">
    <property type="term" value="C:plasma membrane"/>
    <property type="evidence" value="ECO:0007669"/>
    <property type="project" value="UniProtKB-SubCell"/>
</dbReference>
<dbReference type="InterPro" id="IPR017871">
    <property type="entry name" value="ABC_transporter-like_CS"/>
</dbReference>
<dbReference type="OrthoDB" id="9802264at2"/>
<dbReference type="InterPro" id="IPR013563">
    <property type="entry name" value="Oligopep_ABC_C"/>
</dbReference>
<evidence type="ECO:0000256" key="8">
    <source>
        <dbReference type="SAM" id="MobiDB-lite"/>
    </source>
</evidence>
<evidence type="ECO:0000256" key="4">
    <source>
        <dbReference type="ARBA" id="ARBA00022475"/>
    </source>
</evidence>
<dbReference type="GO" id="GO:0055085">
    <property type="term" value="P:transmembrane transport"/>
    <property type="evidence" value="ECO:0007669"/>
    <property type="project" value="UniProtKB-ARBA"/>
</dbReference>
<keyword evidence="3" id="KW-0813">Transport</keyword>
<evidence type="ECO:0000256" key="6">
    <source>
        <dbReference type="ARBA" id="ARBA00022840"/>
    </source>
</evidence>
<dbReference type="PROSITE" id="PS50893">
    <property type="entry name" value="ABC_TRANSPORTER_2"/>
    <property type="match status" value="2"/>
</dbReference>
<dbReference type="Gene3D" id="3.40.50.300">
    <property type="entry name" value="P-loop containing nucleotide triphosphate hydrolases"/>
    <property type="match status" value="2"/>
</dbReference>
<proteinExistence type="inferred from homology"/>
<feature type="region of interest" description="Disordered" evidence="8">
    <location>
        <begin position="562"/>
        <end position="595"/>
    </location>
</feature>
<dbReference type="AlphaFoldDB" id="A0A369TPH5"/>
<evidence type="ECO:0000313" key="10">
    <source>
        <dbReference type="EMBL" id="RDD67070.1"/>
    </source>
</evidence>
<feature type="domain" description="ABC transporter" evidence="9">
    <location>
        <begin position="302"/>
        <end position="552"/>
    </location>
</feature>
<dbReference type="Proteomes" id="UP000253977">
    <property type="component" value="Unassembled WGS sequence"/>
</dbReference>
<evidence type="ECO:0000256" key="3">
    <source>
        <dbReference type="ARBA" id="ARBA00022448"/>
    </source>
</evidence>
<dbReference type="PANTHER" id="PTHR43297">
    <property type="entry name" value="OLIGOPEPTIDE TRANSPORT ATP-BINDING PROTEIN APPD"/>
    <property type="match status" value="1"/>
</dbReference>
<keyword evidence="4" id="KW-1003">Cell membrane</keyword>
<dbReference type="Pfam" id="PF08352">
    <property type="entry name" value="oligo_HPY"/>
    <property type="match status" value="2"/>
</dbReference>
<accession>A0A369TPH5</accession>
<dbReference type="InterPro" id="IPR003593">
    <property type="entry name" value="AAA+_ATPase"/>
</dbReference>
<dbReference type="InterPro" id="IPR050388">
    <property type="entry name" value="ABC_Ni/Peptide_Import"/>
</dbReference>
<evidence type="ECO:0000313" key="11">
    <source>
        <dbReference type="Proteomes" id="UP000253977"/>
    </source>
</evidence>
<dbReference type="GO" id="GO:0015833">
    <property type="term" value="P:peptide transport"/>
    <property type="evidence" value="ECO:0007669"/>
    <property type="project" value="InterPro"/>
</dbReference>
<name>A0A369TPH5_9RHOB</name>
<dbReference type="PROSITE" id="PS00211">
    <property type="entry name" value="ABC_TRANSPORTER_1"/>
    <property type="match status" value="2"/>
</dbReference>
<evidence type="ECO:0000256" key="5">
    <source>
        <dbReference type="ARBA" id="ARBA00022741"/>
    </source>
</evidence>
<evidence type="ECO:0000256" key="1">
    <source>
        <dbReference type="ARBA" id="ARBA00004417"/>
    </source>
</evidence>